<gene>
    <name evidence="2" type="ORF">EDB95_0260</name>
</gene>
<evidence type="ECO:0000313" key="2">
    <source>
        <dbReference type="EMBL" id="TDW99251.1"/>
    </source>
</evidence>
<accession>A0A4R8DMM1</accession>
<proteinExistence type="predicted"/>
<evidence type="ECO:0000313" key="3">
    <source>
        <dbReference type="Proteomes" id="UP000294498"/>
    </source>
</evidence>
<comment type="caution">
    <text evidence="2">The sequence shown here is derived from an EMBL/GenBank/DDBJ whole genome shotgun (WGS) entry which is preliminary data.</text>
</comment>
<protein>
    <submittedName>
        <fullName evidence="2">NRPS condensation-like uncharacterized protein</fullName>
    </submittedName>
</protein>
<dbReference type="GO" id="GO:0003824">
    <property type="term" value="F:catalytic activity"/>
    <property type="evidence" value="ECO:0007669"/>
    <property type="project" value="InterPro"/>
</dbReference>
<dbReference type="OrthoDB" id="5562587at2"/>
<evidence type="ECO:0000259" key="1">
    <source>
        <dbReference type="Pfam" id="PF00668"/>
    </source>
</evidence>
<feature type="domain" description="Condensation" evidence="1">
    <location>
        <begin position="20"/>
        <end position="238"/>
    </location>
</feature>
<keyword evidence="3" id="KW-1185">Reference proteome</keyword>
<reference evidence="2 3" key="1">
    <citation type="submission" date="2019-03" db="EMBL/GenBank/DDBJ databases">
        <title>Genomic Encyclopedia of Type Strains, Phase IV (KMG-IV): sequencing the most valuable type-strain genomes for metagenomic binning, comparative biology and taxonomic classification.</title>
        <authorList>
            <person name="Goeker M."/>
        </authorList>
    </citation>
    <scope>NUCLEOTIDE SEQUENCE [LARGE SCALE GENOMIC DNA]</scope>
    <source>
        <strain evidence="2 3">DSM 100059</strain>
    </source>
</reference>
<sequence>MKRKLIFGERIMYVDAQTPLNAVFTVTLRGAVSPYHLRAALFKMQQKHPLLRARIEEDARGTPFFVTSDVVGEIPVQVLERRSGEDWETVSRLEWEKPFDKKYGPLARVVWLRSGEMSDLLLVCAHCICDGTSFVTLMRELLFLLDRPEENMTGYLSFGSVRELLAGNTPAEGRIRWKGIFWAAVARLFLGLRTARPAAGPASPYLLHWKIDADHSSAFTNRCKAMNTTVHAALAVAFLEAFGHVLGERAKGKLLCPADIRRFLPEVRKDMLFAFAPIIDLYLDKEPGLDFWTRAVRLKETLSSKMAALNVDDMLLTSEYLHGSMKAMIRFLRTTRGTHDFTFSNMGRLDIPPDYRFFSVDAIHSPSVAFPWRNANTLVVSSFNGRMDFMLLSDERCLPFVDACRIKEKAMERLTAYADANRDSYRA</sequence>
<dbReference type="InterPro" id="IPR023213">
    <property type="entry name" value="CAT-like_dom_sf"/>
</dbReference>
<dbReference type="RefSeq" id="WP_133989790.1">
    <property type="nucleotide sequence ID" value="NZ_SODV01000001.1"/>
</dbReference>
<organism evidence="2 3">
    <name type="scientific">Dinghuibacter silviterrae</name>
    <dbReference type="NCBI Taxonomy" id="1539049"/>
    <lineage>
        <taxon>Bacteria</taxon>
        <taxon>Pseudomonadati</taxon>
        <taxon>Bacteroidota</taxon>
        <taxon>Chitinophagia</taxon>
        <taxon>Chitinophagales</taxon>
        <taxon>Chitinophagaceae</taxon>
        <taxon>Dinghuibacter</taxon>
    </lineage>
</organism>
<dbReference type="PANTHER" id="PTHR28037:SF1">
    <property type="entry name" value="ALCOHOL O-ACETYLTRANSFERASE 1-RELATED"/>
    <property type="match status" value="1"/>
</dbReference>
<dbReference type="Pfam" id="PF00668">
    <property type="entry name" value="Condensation"/>
    <property type="match status" value="1"/>
</dbReference>
<dbReference type="PANTHER" id="PTHR28037">
    <property type="entry name" value="ALCOHOL O-ACETYLTRANSFERASE 1-RELATED"/>
    <property type="match status" value="1"/>
</dbReference>
<dbReference type="EMBL" id="SODV01000001">
    <property type="protein sequence ID" value="TDW99251.1"/>
    <property type="molecule type" value="Genomic_DNA"/>
</dbReference>
<dbReference type="SUPFAM" id="SSF52777">
    <property type="entry name" value="CoA-dependent acyltransferases"/>
    <property type="match status" value="2"/>
</dbReference>
<name>A0A4R8DMM1_9BACT</name>
<dbReference type="InterPro" id="IPR001242">
    <property type="entry name" value="Condensation_dom"/>
</dbReference>
<dbReference type="Proteomes" id="UP000294498">
    <property type="component" value="Unassembled WGS sequence"/>
</dbReference>
<dbReference type="InterPro" id="IPR052058">
    <property type="entry name" value="Alcohol_O-acetyltransferase"/>
</dbReference>
<dbReference type="AlphaFoldDB" id="A0A4R8DMM1"/>
<dbReference type="Gene3D" id="3.30.559.10">
    <property type="entry name" value="Chloramphenicol acetyltransferase-like domain"/>
    <property type="match status" value="1"/>
</dbReference>